<accession>A0A9P1M9I8</accession>
<protein>
    <submittedName>
        <fullName evidence="2">Uncharacterized protein</fullName>
    </submittedName>
</protein>
<feature type="region of interest" description="Disordered" evidence="1">
    <location>
        <begin position="1"/>
        <end position="145"/>
    </location>
</feature>
<keyword evidence="3" id="KW-1185">Reference proteome</keyword>
<sequence>MSGLVNKIKETVSGHSHESSTTNTNTGRASEYGRTTGSGATGLGGASAGGIHSSEYGSGTTGRTTGGAGGAYGNEASRHTAGPHSSDLGNKLDPASTPILTTAAPLARRGPLTAPPRFSQRRSPRLFRRQQARPRIDSDRDHRGAYGTGVGAGAVGTGAGVGAGAGAIGNRESRNTAGPHSSDLANKLDPASILTLTGARLLAVTRLTPARKLGDFAGKNPRDAAQVPPSILKKEVGGVETLDDDHSHRHGKHIANELDNPDPASPLGAARPAHHHAHVRAGDAVRHLGAEIQLPRPAAAPPGRLLSPAVLELPPRRGFAAQFGRGPAAGLVSAHPAVEAHC</sequence>
<evidence type="ECO:0000256" key="1">
    <source>
        <dbReference type="SAM" id="MobiDB-lite"/>
    </source>
</evidence>
<feature type="compositionally biased region" description="Basic and acidic residues" evidence="1">
    <location>
        <begin position="7"/>
        <end position="18"/>
    </location>
</feature>
<dbReference type="AlphaFoldDB" id="A0A9P1M9I8"/>
<feature type="compositionally biased region" description="Basic and acidic residues" evidence="1">
    <location>
        <begin position="134"/>
        <end position="144"/>
    </location>
</feature>
<feature type="compositionally biased region" description="Basic residues" evidence="1">
    <location>
        <begin position="119"/>
        <end position="132"/>
    </location>
</feature>
<feature type="region of interest" description="Disordered" evidence="1">
    <location>
        <begin position="241"/>
        <end position="278"/>
    </location>
</feature>
<evidence type="ECO:0000313" key="2">
    <source>
        <dbReference type="EMBL" id="CAI4215257.1"/>
    </source>
</evidence>
<feature type="compositionally biased region" description="Gly residues" evidence="1">
    <location>
        <begin position="39"/>
        <end position="48"/>
    </location>
</feature>
<name>A0A9P1M9I8_9PEZI</name>
<dbReference type="Proteomes" id="UP000838763">
    <property type="component" value="Unassembled WGS sequence"/>
</dbReference>
<reference evidence="2" key="1">
    <citation type="submission" date="2022-11" db="EMBL/GenBank/DDBJ databases">
        <authorList>
            <person name="Scott C."/>
            <person name="Bruce N."/>
        </authorList>
    </citation>
    <scope>NUCLEOTIDE SEQUENCE</scope>
</reference>
<organism evidence="2 3">
    <name type="scientific">Parascedosporium putredinis</name>
    <dbReference type="NCBI Taxonomy" id="1442378"/>
    <lineage>
        <taxon>Eukaryota</taxon>
        <taxon>Fungi</taxon>
        <taxon>Dikarya</taxon>
        <taxon>Ascomycota</taxon>
        <taxon>Pezizomycotina</taxon>
        <taxon>Sordariomycetes</taxon>
        <taxon>Hypocreomycetidae</taxon>
        <taxon>Microascales</taxon>
        <taxon>Microascaceae</taxon>
        <taxon>Parascedosporium</taxon>
    </lineage>
</organism>
<comment type="caution">
    <text evidence="2">The sequence shown here is derived from an EMBL/GenBank/DDBJ whole genome shotgun (WGS) entry which is preliminary data.</text>
</comment>
<gene>
    <name evidence="2" type="ORF">PPNO1_LOCUS4970</name>
</gene>
<proteinExistence type="predicted"/>
<feature type="compositionally biased region" description="Low complexity" evidence="1">
    <location>
        <begin position="19"/>
        <end position="38"/>
    </location>
</feature>
<dbReference type="OrthoDB" id="272162at2759"/>
<dbReference type="EMBL" id="CALLCH030000012">
    <property type="protein sequence ID" value="CAI4215257.1"/>
    <property type="molecule type" value="Genomic_DNA"/>
</dbReference>
<evidence type="ECO:0000313" key="3">
    <source>
        <dbReference type="Proteomes" id="UP000838763"/>
    </source>
</evidence>